<dbReference type="SUPFAM" id="SSF52540">
    <property type="entry name" value="P-loop containing nucleoside triphosphate hydrolases"/>
    <property type="match status" value="2"/>
</dbReference>
<evidence type="ECO:0000313" key="6">
    <source>
        <dbReference type="Proteomes" id="UP000001662"/>
    </source>
</evidence>
<dbReference type="AlphaFoldDB" id="D9QZA2"/>
<dbReference type="InterPro" id="IPR027417">
    <property type="entry name" value="P-loop_NTPase"/>
</dbReference>
<dbReference type="Pfam" id="PF00005">
    <property type="entry name" value="ABC_tran"/>
    <property type="match status" value="2"/>
</dbReference>
<reference evidence="5" key="1">
    <citation type="submission" date="2010-07" db="EMBL/GenBank/DDBJ databases">
        <title>Complete sequence of Clostridium saccharolyticum WM1.</title>
        <authorList>
            <consortium name="US DOE Joint Genome Institute"/>
            <person name="Lucas S."/>
            <person name="Copeland A."/>
            <person name="Lapidus A."/>
            <person name="Cheng J.-F."/>
            <person name="Bruce D."/>
            <person name="Goodwin L."/>
            <person name="Pitluck S."/>
            <person name="Chertkov O."/>
            <person name="Detter J.C."/>
            <person name="Han C."/>
            <person name="Tapia R."/>
            <person name="Land M."/>
            <person name="Hauser L."/>
            <person name="Chang Y.-J."/>
            <person name="Jeffries C."/>
            <person name="Kyrpides N."/>
            <person name="Ivanova N."/>
            <person name="Mikhailova N."/>
            <person name="Mouttaki H."/>
            <person name="Lin L."/>
            <person name="Zhou J."/>
            <person name="Hemme C.L."/>
            <person name="Woyke T."/>
        </authorList>
    </citation>
    <scope>NUCLEOTIDE SEQUENCE [LARGE SCALE GENOMIC DNA]</scope>
    <source>
        <strain evidence="5">WM1</strain>
    </source>
</reference>
<evidence type="ECO:0000256" key="2">
    <source>
        <dbReference type="ARBA" id="ARBA00022840"/>
    </source>
</evidence>
<dbReference type="PaxDb" id="610130-Closa_1768"/>
<keyword evidence="3" id="KW-0175">Coiled coil</keyword>
<evidence type="ECO:0000313" key="5">
    <source>
        <dbReference type="EMBL" id="ADL04353.1"/>
    </source>
</evidence>
<dbReference type="RefSeq" id="WP_013272442.1">
    <property type="nucleotide sequence ID" value="NC_014376.1"/>
</dbReference>
<dbReference type="PANTHER" id="PTHR42855:SF2">
    <property type="entry name" value="DRUG RESISTANCE ABC TRANSPORTER,ATP-BINDING PROTEIN"/>
    <property type="match status" value="1"/>
</dbReference>
<name>D9QZA2_LACSW</name>
<dbReference type="eggNOG" id="COG0488">
    <property type="taxonomic scope" value="Bacteria"/>
</dbReference>
<keyword evidence="6" id="KW-1185">Reference proteome</keyword>
<dbReference type="STRING" id="610130.Closa_1768"/>
<dbReference type="InterPro" id="IPR003439">
    <property type="entry name" value="ABC_transporter-like_ATP-bd"/>
</dbReference>
<dbReference type="GO" id="GO:0016887">
    <property type="term" value="F:ATP hydrolysis activity"/>
    <property type="evidence" value="ECO:0007669"/>
    <property type="project" value="InterPro"/>
</dbReference>
<dbReference type="InterPro" id="IPR017871">
    <property type="entry name" value="ABC_transporter-like_CS"/>
</dbReference>
<accession>D9QZA2</accession>
<dbReference type="Gene3D" id="3.40.50.300">
    <property type="entry name" value="P-loop containing nucleotide triphosphate hydrolases"/>
    <property type="match status" value="2"/>
</dbReference>
<dbReference type="PANTHER" id="PTHR42855">
    <property type="entry name" value="ABC TRANSPORTER ATP-BINDING SUBUNIT"/>
    <property type="match status" value="1"/>
</dbReference>
<proteinExistence type="predicted"/>
<feature type="coiled-coil region" evidence="3">
    <location>
        <begin position="539"/>
        <end position="582"/>
    </location>
</feature>
<sequence length="586" mass="67637">MIKVQNLSYSYPQKDLYKKVSFTIEDDVHCALIGTNGTGKSTLLDLLMHSGEYLYDGKIIIDNTDRIGYVSQFSQLDPNEDMTVFQYISNEFVKHEQKILDFCKEMETAEDLEKVFEGYQKELDEWNAIDGESYEINIKKQLKLANLQKLEEQKISSLSGGEFKLIQVIREMMLSPRFLIMDEPDVFLDFKHLNALRNLINAHKGTLLMITHNRYLLNHCFNKILHMENMDVQEFDGTYSEYNYELLATKIDLEEAAAEDQAEIDRQSKILEKSRARASEMDNASLGRAVHARQTLVDRLKARKTKAPFVDIKQPEIYFGLENTVADEYILELTDYSVAFDEQLLEHVDFVMKPADHVAIVGNNGTGKTTMLSEIFENIKDTIRISKDAKVRMFSQITGSLFDDAKTLLEIFEDKGFDTIKNIKDYLKKYGFEGDTLGQKVSELSGGEKDLFQLAVLSLEKANLLLLDEPTGHLDVYAQIALEQAISEYKGAILMVSHDYYTVANSMDYVLLVENNTVRRMSIRKFRQMIYANHFDKDYLLLEQKKKETETRIQQLLRANEFEKAKVLMESLEETIKNMNMVMTKI</sequence>
<feature type="domain" description="ABC transporter" evidence="4">
    <location>
        <begin position="2"/>
        <end position="254"/>
    </location>
</feature>
<dbReference type="EMBL" id="CP002109">
    <property type="protein sequence ID" value="ADL04353.1"/>
    <property type="molecule type" value="Genomic_DNA"/>
</dbReference>
<dbReference type="InterPro" id="IPR003593">
    <property type="entry name" value="AAA+_ATPase"/>
</dbReference>
<evidence type="ECO:0000256" key="1">
    <source>
        <dbReference type="ARBA" id="ARBA00022741"/>
    </source>
</evidence>
<dbReference type="SMART" id="SM00382">
    <property type="entry name" value="AAA"/>
    <property type="match status" value="2"/>
</dbReference>
<protein>
    <submittedName>
        <fullName evidence="5">ABC transporter related protein</fullName>
    </submittedName>
</protein>
<keyword evidence="1" id="KW-0547">Nucleotide-binding</keyword>
<dbReference type="InterPro" id="IPR051309">
    <property type="entry name" value="ABCF_ATPase"/>
</dbReference>
<feature type="domain" description="ABC transporter" evidence="4">
    <location>
        <begin position="328"/>
        <end position="540"/>
    </location>
</feature>
<dbReference type="Proteomes" id="UP000001662">
    <property type="component" value="Chromosome"/>
</dbReference>
<dbReference type="PROSITE" id="PS50893">
    <property type="entry name" value="ABC_TRANSPORTER_2"/>
    <property type="match status" value="2"/>
</dbReference>
<evidence type="ECO:0000256" key="3">
    <source>
        <dbReference type="SAM" id="Coils"/>
    </source>
</evidence>
<dbReference type="PROSITE" id="PS00211">
    <property type="entry name" value="ABC_TRANSPORTER_1"/>
    <property type="match status" value="1"/>
</dbReference>
<gene>
    <name evidence="5" type="ordered locus">Closa_1768</name>
</gene>
<dbReference type="GO" id="GO:0005524">
    <property type="term" value="F:ATP binding"/>
    <property type="evidence" value="ECO:0007669"/>
    <property type="project" value="UniProtKB-KW"/>
</dbReference>
<keyword evidence="2" id="KW-0067">ATP-binding</keyword>
<dbReference type="HOGENOM" id="CLU_000604_36_0_9"/>
<evidence type="ECO:0000259" key="4">
    <source>
        <dbReference type="PROSITE" id="PS50893"/>
    </source>
</evidence>
<dbReference type="KEGG" id="csh:Closa_1768"/>
<organism evidence="5 6">
    <name type="scientific">Lacrimispora saccharolytica (strain ATCC 35040 / DSM 2544 / NRCC 2533 / WM1)</name>
    <name type="common">Clostridium saccharolyticum</name>
    <dbReference type="NCBI Taxonomy" id="610130"/>
    <lineage>
        <taxon>Bacteria</taxon>
        <taxon>Bacillati</taxon>
        <taxon>Bacillota</taxon>
        <taxon>Clostridia</taxon>
        <taxon>Lachnospirales</taxon>
        <taxon>Lachnospiraceae</taxon>
        <taxon>Lacrimispora</taxon>
    </lineage>
</organism>
<dbReference type="OrthoDB" id="9801441at2"/>